<proteinExistence type="predicted"/>
<feature type="transmembrane region" description="Helical" evidence="1">
    <location>
        <begin position="166"/>
        <end position="186"/>
    </location>
</feature>
<dbReference type="AlphaFoldDB" id="A0AB39HMH4"/>
<feature type="transmembrane region" description="Helical" evidence="1">
    <location>
        <begin position="55"/>
        <end position="77"/>
    </location>
</feature>
<gene>
    <name evidence="3" type="ORF">AB4Y30_09385</name>
</gene>
<organism evidence="3">
    <name type="scientific">Ornithinibacillus sp. 4-3</name>
    <dbReference type="NCBI Taxonomy" id="3231488"/>
    <lineage>
        <taxon>Bacteria</taxon>
        <taxon>Bacillati</taxon>
        <taxon>Bacillota</taxon>
        <taxon>Bacilli</taxon>
        <taxon>Bacillales</taxon>
        <taxon>Bacillaceae</taxon>
        <taxon>Ornithinibacillus</taxon>
    </lineage>
</organism>
<dbReference type="GO" id="GO:0004175">
    <property type="term" value="F:endopeptidase activity"/>
    <property type="evidence" value="ECO:0007669"/>
    <property type="project" value="UniProtKB-ARBA"/>
</dbReference>
<feature type="transmembrane region" description="Helical" evidence="1">
    <location>
        <begin position="97"/>
        <end position="115"/>
    </location>
</feature>
<feature type="transmembrane region" description="Helical" evidence="1">
    <location>
        <begin position="15"/>
        <end position="35"/>
    </location>
</feature>
<name>A0AB39HMH4_9BACI</name>
<evidence type="ECO:0000259" key="2">
    <source>
        <dbReference type="Pfam" id="PF02517"/>
    </source>
</evidence>
<keyword evidence="1" id="KW-1133">Transmembrane helix</keyword>
<dbReference type="InterPro" id="IPR003675">
    <property type="entry name" value="Rce1/LyrA-like_dom"/>
</dbReference>
<keyword evidence="1" id="KW-0812">Transmembrane</keyword>
<dbReference type="RefSeq" id="WP_368651979.1">
    <property type="nucleotide sequence ID" value="NZ_CP162599.1"/>
</dbReference>
<dbReference type="EMBL" id="CP162599">
    <property type="protein sequence ID" value="XDK31251.1"/>
    <property type="molecule type" value="Genomic_DNA"/>
</dbReference>
<sequence length="188" mass="21438">MKQSEIVKQLTDKELMIQVIFSQLVFITISIISSFLLFEHFTDWLDYFSFNDKAIIYYGVIPALIVVSIDIILSLVLPKHLLDDGGINEKLFKTRTVTEIIFIAAVVAIAEELLFRGVIQTTFGFIIASVVFTLVHIRYLKKPILLISVLILSFYLGYAYEVTGNLLVTITAHFIIDLLLGLFIRFQK</sequence>
<evidence type="ECO:0000256" key="1">
    <source>
        <dbReference type="SAM" id="Phobius"/>
    </source>
</evidence>
<dbReference type="Pfam" id="PF02517">
    <property type="entry name" value="Rce1-like"/>
    <property type="match status" value="1"/>
</dbReference>
<keyword evidence="1" id="KW-0472">Membrane</keyword>
<feature type="transmembrane region" description="Helical" evidence="1">
    <location>
        <begin position="144"/>
        <end position="160"/>
    </location>
</feature>
<dbReference type="GO" id="GO:0080120">
    <property type="term" value="P:CAAX-box protein maturation"/>
    <property type="evidence" value="ECO:0007669"/>
    <property type="project" value="UniProtKB-ARBA"/>
</dbReference>
<feature type="domain" description="CAAX prenyl protease 2/Lysostaphin resistance protein A-like" evidence="2">
    <location>
        <begin position="97"/>
        <end position="178"/>
    </location>
</feature>
<accession>A0AB39HMH4</accession>
<protein>
    <submittedName>
        <fullName evidence="3">Lysostaphin resistance A-like protein</fullName>
    </submittedName>
</protein>
<evidence type="ECO:0000313" key="3">
    <source>
        <dbReference type="EMBL" id="XDK31251.1"/>
    </source>
</evidence>
<reference evidence="3" key="1">
    <citation type="submission" date="2024-07" db="EMBL/GenBank/DDBJ databases">
        <title>Halotolerant mesophilic bacterium Ornithinibacillus sp. 4-3, sp. nov., isolated from soil.</title>
        <authorList>
            <person name="Sidarenka A.V."/>
            <person name="Guliayeva D.E."/>
            <person name="Leanovich S.I."/>
            <person name="Hileuskaya K.S."/>
            <person name="Akhremchuk A.E."/>
            <person name="Sikolenko M.A."/>
            <person name="Valentovich L.N."/>
        </authorList>
    </citation>
    <scope>NUCLEOTIDE SEQUENCE</scope>
    <source>
        <strain evidence="3">4-3</strain>
    </source>
</reference>
<feature type="transmembrane region" description="Helical" evidence="1">
    <location>
        <begin position="121"/>
        <end position="137"/>
    </location>
</feature>